<reference evidence="1 2" key="1">
    <citation type="submission" date="2016-03" db="EMBL/GenBank/DDBJ databases">
        <title>Genome sequence of Variovorax paradoxus KB5.</title>
        <authorList>
            <person name="Jeong H."/>
            <person name="Hong C.E."/>
            <person name="Jo S.H."/>
            <person name="Park J.M."/>
        </authorList>
    </citation>
    <scope>NUCLEOTIDE SEQUENCE [LARGE SCALE GENOMIC DNA]</scope>
    <source>
        <strain evidence="1 2">KB5</strain>
    </source>
</reference>
<comment type="caution">
    <text evidence="1">The sequence shown here is derived from an EMBL/GenBank/DDBJ whole genome shotgun (WGS) entry which is preliminary data.</text>
</comment>
<dbReference type="EMBL" id="LVHG01000013">
    <property type="protein sequence ID" value="OAK66711.1"/>
    <property type="molecule type" value="Genomic_DNA"/>
</dbReference>
<organism evidence="1 2">
    <name type="scientific">Variovorax paradoxus</name>
    <dbReference type="NCBI Taxonomy" id="34073"/>
    <lineage>
        <taxon>Bacteria</taxon>
        <taxon>Pseudomonadati</taxon>
        <taxon>Pseudomonadota</taxon>
        <taxon>Betaproteobacteria</taxon>
        <taxon>Burkholderiales</taxon>
        <taxon>Comamonadaceae</taxon>
        <taxon>Variovorax</taxon>
    </lineage>
</organism>
<name>A0AA91DUA8_VARPD</name>
<sequence length="106" mass="12056">MSEFNNRIAAQRDILLKVNQFGWKEELYGLSSGALERWTRVNEVGVTCDLVTLLHEAASKLFFLANKSQEQVTDEYKLRALEVAQLTRQIELALVKDGRSSRSPSQ</sequence>
<accession>A0AA91DUA8</accession>
<evidence type="ECO:0000313" key="2">
    <source>
        <dbReference type="Proteomes" id="UP000077852"/>
    </source>
</evidence>
<dbReference type="RefSeq" id="WP_081265909.1">
    <property type="nucleotide sequence ID" value="NZ_LVHG01000013.1"/>
</dbReference>
<evidence type="ECO:0000313" key="1">
    <source>
        <dbReference type="EMBL" id="OAK66711.1"/>
    </source>
</evidence>
<gene>
    <name evidence="1" type="ORF">A3K87_05760</name>
</gene>
<dbReference type="Proteomes" id="UP000077852">
    <property type="component" value="Unassembled WGS sequence"/>
</dbReference>
<proteinExistence type="predicted"/>
<dbReference type="AlphaFoldDB" id="A0AA91DUA8"/>
<protein>
    <submittedName>
        <fullName evidence="1">Uncharacterized protein</fullName>
    </submittedName>
</protein>